<accession>A0A399IYQ9</accession>
<dbReference type="PRINTS" id="PR00455">
    <property type="entry name" value="HTHTETR"/>
</dbReference>
<evidence type="ECO:0000256" key="1">
    <source>
        <dbReference type="ARBA" id="ARBA00023015"/>
    </source>
</evidence>
<evidence type="ECO:0000256" key="5">
    <source>
        <dbReference type="SAM" id="MobiDB-lite"/>
    </source>
</evidence>
<dbReference type="Gene3D" id="1.10.357.10">
    <property type="entry name" value="Tetracycline Repressor, domain 2"/>
    <property type="match status" value="1"/>
</dbReference>
<feature type="region of interest" description="Disordered" evidence="5">
    <location>
        <begin position="1"/>
        <end position="38"/>
    </location>
</feature>
<dbReference type="InterPro" id="IPR009057">
    <property type="entry name" value="Homeodomain-like_sf"/>
</dbReference>
<comment type="caution">
    <text evidence="7">The sequence shown here is derived from an EMBL/GenBank/DDBJ whole genome shotgun (WGS) entry which is preliminary data.</text>
</comment>
<dbReference type="Proteomes" id="UP000265848">
    <property type="component" value="Unassembled WGS sequence"/>
</dbReference>
<gene>
    <name evidence="7" type="ORF">DL237_14220</name>
</gene>
<dbReference type="GO" id="GO:0000976">
    <property type="term" value="F:transcription cis-regulatory region binding"/>
    <property type="evidence" value="ECO:0007669"/>
    <property type="project" value="TreeGrafter"/>
</dbReference>
<dbReference type="Pfam" id="PF21597">
    <property type="entry name" value="TetR_C_43"/>
    <property type="match status" value="1"/>
</dbReference>
<dbReference type="PANTHER" id="PTHR30055">
    <property type="entry name" value="HTH-TYPE TRANSCRIPTIONAL REGULATOR RUTR"/>
    <property type="match status" value="1"/>
</dbReference>
<evidence type="ECO:0000259" key="6">
    <source>
        <dbReference type="PROSITE" id="PS50977"/>
    </source>
</evidence>
<dbReference type="InterPro" id="IPR036271">
    <property type="entry name" value="Tet_transcr_reg_TetR-rel_C_sf"/>
</dbReference>
<dbReference type="SUPFAM" id="SSF48498">
    <property type="entry name" value="Tetracyclin repressor-like, C-terminal domain"/>
    <property type="match status" value="1"/>
</dbReference>
<dbReference type="InterPro" id="IPR049445">
    <property type="entry name" value="TetR_SbtR-like_C"/>
</dbReference>
<evidence type="ECO:0000313" key="7">
    <source>
        <dbReference type="EMBL" id="RII38130.1"/>
    </source>
</evidence>
<evidence type="ECO:0000256" key="3">
    <source>
        <dbReference type="ARBA" id="ARBA00023163"/>
    </source>
</evidence>
<feature type="domain" description="HTH tetR-type" evidence="6">
    <location>
        <begin position="36"/>
        <end position="95"/>
    </location>
</feature>
<feature type="DNA-binding region" description="H-T-H motif" evidence="4">
    <location>
        <begin position="58"/>
        <end position="77"/>
    </location>
</feature>
<dbReference type="InterPro" id="IPR001647">
    <property type="entry name" value="HTH_TetR"/>
</dbReference>
<dbReference type="PANTHER" id="PTHR30055:SF234">
    <property type="entry name" value="HTH-TYPE TRANSCRIPTIONAL REGULATOR BETI"/>
    <property type="match status" value="1"/>
</dbReference>
<dbReference type="OrthoDB" id="9795011at2"/>
<reference evidence="7 8" key="1">
    <citation type="submission" date="2018-08" db="EMBL/GenBank/DDBJ databases">
        <title>Pseudooceanicola sediminis CY03 in the family Rhodobacteracea.</title>
        <authorList>
            <person name="Zhang Y.-J."/>
        </authorList>
    </citation>
    <scope>NUCLEOTIDE SEQUENCE [LARGE SCALE GENOMIC DNA]</scope>
    <source>
        <strain evidence="7 8">CY03</strain>
    </source>
</reference>
<keyword evidence="2 4" id="KW-0238">DNA-binding</keyword>
<evidence type="ECO:0000313" key="8">
    <source>
        <dbReference type="Proteomes" id="UP000265848"/>
    </source>
</evidence>
<protein>
    <submittedName>
        <fullName evidence="7">TetR/AcrR family transcriptional regulator</fullName>
    </submittedName>
</protein>
<name>A0A399IYQ9_9RHOB</name>
<dbReference type="AlphaFoldDB" id="A0A399IYQ9"/>
<keyword evidence="1" id="KW-0805">Transcription regulation</keyword>
<dbReference type="Pfam" id="PF00440">
    <property type="entry name" value="TetR_N"/>
    <property type="match status" value="1"/>
</dbReference>
<sequence>MVAQAKKARKETSLDTTEPGPEGRKAPTRKPRADSVRNRERLLDTARQVFAAGGSGASLEAVAKGAGVGIGTLYRHFPTREALFQAVYEREVDELVTLAETISEGVDAVTAMRRWLHGLVRMVATKRGMLTALEPALESSQPLFSNSTARLLQAAGVLLQRGVADGMIRDDVSGEDMMRAVLGICYAKQDDGWQARTILLLDVFVDGLASRR</sequence>
<dbReference type="GO" id="GO:0003700">
    <property type="term" value="F:DNA-binding transcription factor activity"/>
    <property type="evidence" value="ECO:0007669"/>
    <property type="project" value="TreeGrafter"/>
</dbReference>
<dbReference type="PROSITE" id="PS50977">
    <property type="entry name" value="HTH_TETR_2"/>
    <property type="match status" value="1"/>
</dbReference>
<dbReference type="InterPro" id="IPR050109">
    <property type="entry name" value="HTH-type_TetR-like_transc_reg"/>
</dbReference>
<dbReference type="SUPFAM" id="SSF46689">
    <property type="entry name" value="Homeodomain-like"/>
    <property type="match status" value="1"/>
</dbReference>
<organism evidence="7 8">
    <name type="scientific">Pseudooceanicola sediminis</name>
    <dbReference type="NCBI Taxonomy" id="2211117"/>
    <lineage>
        <taxon>Bacteria</taxon>
        <taxon>Pseudomonadati</taxon>
        <taxon>Pseudomonadota</taxon>
        <taxon>Alphaproteobacteria</taxon>
        <taxon>Rhodobacterales</taxon>
        <taxon>Paracoccaceae</taxon>
        <taxon>Pseudooceanicola</taxon>
    </lineage>
</organism>
<keyword evidence="8" id="KW-1185">Reference proteome</keyword>
<evidence type="ECO:0000256" key="2">
    <source>
        <dbReference type="ARBA" id="ARBA00023125"/>
    </source>
</evidence>
<proteinExistence type="predicted"/>
<evidence type="ECO:0000256" key="4">
    <source>
        <dbReference type="PROSITE-ProRule" id="PRU00335"/>
    </source>
</evidence>
<feature type="compositionally biased region" description="Basic and acidic residues" evidence="5">
    <location>
        <begin position="21"/>
        <end position="38"/>
    </location>
</feature>
<dbReference type="EMBL" id="QWJJ01000012">
    <property type="protein sequence ID" value="RII38130.1"/>
    <property type="molecule type" value="Genomic_DNA"/>
</dbReference>
<keyword evidence="3" id="KW-0804">Transcription</keyword>